<feature type="region of interest" description="Disordered" evidence="1">
    <location>
        <begin position="130"/>
        <end position="291"/>
    </location>
</feature>
<protein>
    <submittedName>
        <fullName evidence="2">Uncharacterized protein</fullName>
    </submittedName>
</protein>
<reference evidence="2" key="1">
    <citation type="submission" date="2016-01" db="EMBL/GenBank/DDBJ databases">
        <title>Reference transcriptome for the parasite Schistocephalus solidus: insights into the molecular evolution of parasitism.</title>
        <authorList>
            <person name="Hebert F.O."/>
            <person name="Grambauer S."/>
            <person name="Barber I."/>
            <person name="Landry C.R."/>
            <person name="Aubin-Horth N."/>
        </authorList>
    </citation>
    <scope>NUCLEOTIDE SEQUENCE</scope>
</reference>
<gene>
    <name evidence="2" type="ORF">TR125220</name>
</gene>
<organism evidence="2">
    <name type="scientific">Schistocephalus solidus</name>
    <name type="common">Tapeworm</name>
    <dbReference type="NCBI Taxonomy" id="70667"/>
    <lineage>
        <taxon>Eukaryota</taxon>
        <taxon>Metazoa</taxon>
        <taxon>Spiralia</taxon>
        <taxon>Lophotrochozoa</taxon>
        <taxon>Platyhelminthes</taxon>
        <taxon>Cestoda</taxon>
        <taxon>Eucestoda</taxon>
        <taxon>Diphyllobothriidea</taxon>
        <taxon>Diphyllobothriidae</taxon>
        <taxon>Schistocephalus</taxon>
    </lineage>
</organism>
<feature type="non-terminal residue" evidence="2">
    <location>
        <position position="1"/>
    </location>
</feature>
<evidence type="ECO:0000313" key="2">
    <source>
        <dbReference type="EMBL" id="JAP44305.1"/>
    </source>
</evidence>
<evidence type="ECO:0000256" key="1">
    <source>
        <dbReference type="SAM" id="MobiDB-lite"/>
    </source>
</evidence>
<proteinExistence type="predicted"/>
<name>A0A0X3NXJ9_SCHSO</name>
<feature type="compositionally biased region" description="Polar residues" evidence="1">
    <location>
        <begin position="188"/>
        <end position="220"/>
    </location>
</feature>
<accession>A0A0X3NXJ9</accession>
<feature type="region of interest" description="Disordered" evidence="1">
    <location>
        <begin position="338"/>
        <end position="374"/>
    </location>
</feature>
<feature type="compositionally biased region" description="Polar residues" evidence="1">
    <location>
        <begin position="239"/>
        <end position="248"/>
    </location>
</feature>
<sequence length="374" mass="41209">LTAERQLTRELLRERGRSQTHDSLRHIASSNSRVSWRSAVSFAKSKMSVVKPALGRCQSLLIPTYPQTPEAFALPRQPRLGVSAVMHSHNMAVSAEATRPAVPTPLTLGGETTVPTCRFRPGLRPIRILDMKQFRLRRRPNQDPQAPSSSSSSPKSFKKPVVCSATLPKPTTTTSSSRRQPLKAFPQDTVSAQMSLRDLSLQSSAGDAYPTSSKASQLSCTERKSTRITTNPVYRRHSSASLTQSSSGDGKLPHLMPFGRGRRRRRSVATKQNEILKPDEDAVPGNSRKRRSALFSLSKKRRESFSSLTENKSSGGMITRLRSSALLTYEVMKRAVRRRSQTTLSSCGGGGRLPHQLTDVEPTAAATDDERLSF</sequence>
<dbReference type="EMBL" id="GEEE01018920">
    <property type="protein sequence ID" value="JAP44305.1"/>
    <property type="molecule type" value="Transcribed_RNA"/>
</dbReference>
<dbReference type="AlphaFoldDB" id="A0A0X3NXJ9"/>